<dbReference type="GO" id="GO:0043130">
    <property type="term" value="F:ubiquitin binding"/>
    <property type="evidence" value="ECO:0007669"/>
    <property type="project" value="TreeGrafter"/>
</dbReference>
<evidence type="ECO:0000313" key="4">
    <source>
        <dbReference type="Proteomes" id="UP000298663"/>
    </source>
</evidence>
<feature type="compositionally biased region" description="Basic and acidic residues" evidence="1">
    <location>
        <begin position="258"/>
        <end position="283"/>
    </location>
</feature>
<dbReference type="GO" id="GO:0036503">
    <property type="term" value="P:ERAD pathway"/>
    <property type="evidence" value="ECO:0007669"/>
    <property type="project" value="TreeGrafter"/>
</dbReference>
<dbReference type="AlphaFoldDB" id="A0A4V6A6P6"/>
<dbReference type="GO" id="GO:0005634">
    <property type="term" value="C:nucleus"/>
    <property type="evidence" value="ECO:0007669"/>
    <property type="project" value="TreeGrafter"/>
</dbReference>
<evidence type="ECO:0000256" key="1">
    <source>
        <dbReference type="SAM" id="MobiDB-lite"/>
    </source>
</evidence>
<feature type="region of interest" description="Disordered" evidence="1">
    <location>
        <begin position="1"/>
        <end position="44"/>
    </location>
</feature>
<dbReference type="PANTHER" id="PTHR23322:SF96">
    <property type="entry name" value="FAS-ASSOCIATED FACTOR 1"/>
    <property type="match status" value="1"/>
</dbReference>
<feature type="region of interest" description="Disordered" evidence="1">
    <location>
        <begin position="258"/>
        <end position="291"/>
    </location>
</feature>
<name>A0A4V6A6P6_STECR</name>
<proteinExistence type="predicted"/>
<evidence type="ECO:0000313" key="3">
    <source>
        <dbReference type="EMBL" id="TKR95755.1"/>
    </source>
</evidence>
<organism evidence="3 4">
    <name type="scientific">Steinernema carpocapsae</name>
    <name type="common">Entomopathogenic nematode</name>
    <dbReference type="NCBI Taxonomy" id="34508"/>
    <lineage>
        <taxon>Eukaryota</taxon>
        <taxon>Metazoa</taxon>
        <taxon>Ecdysozoa</taxon>
        <taxon>Nematoda</taxon>
        <taxon>Chromadorea</taxon>
        <taxon>Rhabditida</taxon>
        <taxon>Tylenchina</taxon>
        <taxon>Panagrolaimomorpha</taxon>
        <taxon>Strongyloidoidea</taxon>
        <taxon>Steinernematidae</taxon>
        <taxon>Steinernema</taxon>
    </lineage>
</organism>
<dbReference type="PANTHER" id="PTHR23322">
    <property type="entry name" value="FAS-ASSOCIATED PROTEIN"/>
    <property type="match status" value="1"/>
</dbReference>
<feature type="compositionally biased region" description="Acidic residues" evidence="1">
    <location>
        <begin position="13"/>
        <end position="44"/>
    </location>
</feature>
<sequence length="291" mass="33486">MASNSQPTHESETYEVEDDLSTEYGQDSDYDSDSYGEDTNEDDLEDDFEALDVEDQVPLLPEEINAMDSVADHFESVFKQRFGSTHPSFFLGSLKEANRAAFRCPMADRRPLALYLHKDVNGLMKLPSETLVNKEISDLLRKEFVVWGWDMTTQVNRILLEELMAEADMRRIHSQIPSRLPALLVVLAPMSVNQIVARIQGHFSVERTTETLLDCLEQNKEIKEANQAGSAAFEAEKKERAALLEEQRIAYEHMLAEDKARQEEKLEKERLAKKKEDEERLQQEEEERMDA</sequence>
<keyword evidence="4" id="KW-1185">Reference proteome</keyword>
<dbReference type="OrthoDB" id="1920064at2759"/>
<accession>A0A4V6A6P6</accession>
<dbReference type="Proteomes" id="UP000298663">
    <property type="component" value="Unassembled WGS sequence"/>
</dbReference>
<dbReference type="Gene3D" id="3.40.30.10">
    <property type="entry name" value="Glutaredoxin"/>
    <property type="match status" value="1"/>
</dbReference>
<comment type="caution">
    <text evidence="3">The sequence shown here is derived from an EMBL/GenBank/DDBJ whole genome shotgun (WGS) entry which is preliminary data.</text>
</comment>
<dbReference type="STRING" id="34508.A0A4V6A6P6"/>
<dbReference type="Pfam" id="PF21021">
    <property type="entry name" value="FAF1"/>
    <property type="match status" value="1"/>
</dbReference>
<dbReference type="EMBL" id="AZBU02000002">
    <property type="protein sequence ID" value="TKR95755.1"/>
    <property type="molecule type" value="Genomic_DNA"/>
</dbReference>
<feature type="domain" description="UAS" evidence="2">
    <location>
        <begin position="73"/>
        <end position="213"/>
    </location>
</feature>
<evidence type="ECO:0000259" key="2">
    <source>
        <dbReference type="SMART" id="SM00594"/>
    </source>
</evidence>
<dbReference type="InterPro" id="IPR006577">
    <property type="entry name" value="UAS"/>
</dbReference>
<dbReference type="InterPro" id="IPR049483">
    <property type="entry name" value="FAF1_2-like_UAS"/>
</dbReference>
<reference evidence="3 4" key="1">
    <citation type="journal article" date="2015" name="Genome Biol.">
        <title>Comparative genomics of Steinernema reveals deeply conserved gene regulatory networks.</title>
        <authorList>
            <person name="Dillman A.R."/>
            <person name="Macchietto M."/>
            <person name="Porter C.F."/>
            <person name="Rogers A."/>
            <person name="Williams B."/>
            <person name="Antoshechkin I."/>
            <person name="Lee M.M."/>
            <person name="Goodwin Z."/>
            <person name="Lu X."/>
            <person name="Lewis E.E."/>
            <person name="Goodrich-Blair H."/>
            <person name="Stock S.P."/>
            <person name="Adams B.J."/>
            <person name="Sternberg P.W."/>
            <person name="Mortazavi A."/>
        </authorList>
    </citation>
    <scope>NUCLEOTIDE SEQUENCE [LARGE SCALE GENOMIC DNA]</scope>
    <source>
        <strain evidence="3 4">ALL</strain>
    </source>
</reference>
<dbReference type="InterPro" id="IPR050730">
    <property type="entry name" value="UBX_domain-protein"/>
</dbReference>
<reference evidence="3 4" key="2">
    <citation type="journal article" date="2019" name="G3 (Bethesda)">
        <title>Hybrid Assembly of the Genome of the Entomopathogenic Nematode Steinernema carpocapsae Identifies the X-Chromosome.</title>
        <authorList>
            <person name="Serra L."/>
            <person name="Macchietto M."/>
            <person name="Macias-Munoz A."/>
            <person name="McGill C.J."/>
            <person name="Rodriguez I.M."/>
            <person name="Rodriguez B."/>
            <person name="Murad R."/>
            <person name="Mortazavi A."/>
        </authorList>
    </citation>
    <scope>NUCLEOTIDE SEQUENCE [LARGE SCALE GENOMIC DNA]</scope>
    <source>
        <strain evidence="3 4">ALL</strain>
    </source>
</reference>
<protein>
    <recommendedName>
        <fullName evidence="2">UAS domain-containing protein</fullName>
    </recommendedName>
</protein>
<dbReference type="SMART" id="SM00594">
    <property type="entry name" value="UAS"/>
    <property type="match status" value="1"/>
</dbReference>
<gene>
    <name evidence="3" type="ORF">L596_009881</name>
</gene>
<dbReference type="GO" id="GO:0005783">
    <property type="term" value="C:endoplasmic reticulum"/>
    <property type="evidence" value="ECO:0007669"/>
    <property type="project" value="TreeGrafter"/>
</dbReference>